<feature type="transmembrane region" description="Helical" evidence="2">
    <location>
        <begin position="38"/>
        <end position="56"/>
    </location>
</feature>
<keyword evidence="4" id="KW-1185">Reference proteome</keyword>
<keyword evidence="2" id="KW-0812">Transmembrane</keyword>
<evidence type="ECO:0000256" key="1">
    <source>
        <dbReference type="SAM" id="MobiDB-lite"/>
    </source>
</evidence>
<proteinExistence type="predicted"/>
<evidence type="ECO:0000256" key="2">
    <source>
        <dbReference type="SAM" id="Phobius"/>
    </source>
</evidence>
<keyword evidence="2" id="KW-0472">Membrane</keyword>
<comment type="caution">
    <text evidence="3">The sequence shown here is derived from an EMBL/GenBank/DDBJ whole genome shotgun (WGS) entry which is preliminary data.</text>
</comment>
<evidence type="ECO:0000313" key="3">
    <source>
        <dbReference type="EMBL" id="KAG2495375.1"/>
    </source>
</evidence>
<dbReference type="AlphaFoldDB" id="A0A835Y3K0"/>
<organism evidence="3 4">
    <name type="scientific">Edaphochlamys debaryana</name>
    <dbReference type="NCBI Taxonomy" id="47281"/>
    <lineage>
        <taxon>Eukaryota</taxon>
        <taxon>Viridiplantae</taxon>
        <taxon>Chlorophyta</taxon>
        <taxon>core chlorophytes</taxon>
        <taxon>Chlorophyceae</taxon>
        <taxon>CS clade</taxon>
        <taxon>Chlamydomonadales</taxon>
        <taxon>Chlamydomonadales incertae sedis</taxon>
        <taxon>Edaphochlamys</taxon>
    </lineage>
</organism>
<reference evidence="3" key="1">
    <citation type="journal article" date="2020" name="bioRxiv">
        <title>Comparative genomics of Chlamydomonas.</title>
        <authorList>
            <person name="Craig R.J."/>
            <person name="Hasan A.R."/>
            <person name="Ness R.W."/>
            <person name="Keightley P.D."/>
        </authorList>
    </citation>
    <scope>NUCLEOTIDE SEQUENCE</scope>
    <source>
        <strain evidence="3">CCAP 11/70</strain>
    </source>
</reference>
<protein>
    <submittedName>
        <fullName evidence="3">Uncharacterized protein</fullName>
    </submittedName>
</protein>
<feature type="region of interest" description="Disordered" evidence="1">
    <location>
        <begin position="159"/>
        <end position="228"/>
    </location>
</feature>
<gene>
    <name evidence="3" type="ORF">HYH03_006643</name>
</gene>
<evidence type="ECO:0000313" key="4">
    <source>
        <dbReference type="Proteomes" id="UP000612055"/>
    </source>
</evidence>
<sequence>MSQAAHLGQGRPALVVAAAHALCLALLAAACVKPWGALFWLSAVADVGASLALACCHKHLFPLLAAELAYTILAAAAAAAAAPAAHPGSGAEMAASGGGSAGGQGSGSGHALCPGGGTGVGCSVAVPVPLLGWLPAIPAWRLVVRLLAVGGACTAAGRLRHRPPAAGSEPPVRARPGGGGDWCGPVRVSRVSRGSLPPGAPAGGHLGSSAEGGAAPAVSPTAGRAHQPAVPWAEVEPLAPGFERRLADVLASGEVHLGGVWVQPGCVELTLLLLAVDPRSGKREGEEKKGEEGSVVLTAVLRWPPPLAAPPALTACVKYPGGRVAAARVDPSFPAAEGSHECVYRIALEEAPRKEGVALLELAWEDGPHAAPCLMLPLLCTADGEVAAEVEALAGPWAGEQPQGSAGPSGAAASTPPPCLDALLVDLGAWLAAEARAEAGAGADDPVMQATEEALSALATAVECPAIAWRLSGATVLSSLQLRAPTQASRLGGG</sequence>
<keyword evidence="2" id="KW-1133">Transmembrane helix</keyword>
<dbReference type="Proteomes" id="UP000612055">
    <property type="component" value="Unassembled WGS sequence"/>
</dbReference>
<accession>A0A835Y3K0</accession>
<feature type="transmembrane region" description="Helical" evidence="2">
    <location>
        <begin position="68"/>
        <end position="86"/>
    </location>
</feature>
<dbReference type="EMBL" id="JAEHOE010000025">
    <property type="protein sequence ID" value="KAG2495375.1"/>
    <property type="molecule type" value="Genomic_DNA"/>
</dbReference>
<name>A0A835Y3K0_9CHLO</name>